<dbReference type="SUPFAM" id="SSF81606">
    <property type="entry name" value="PP2C-like"/>
    <property type="match status" value="1"/>
</dbReference>
<dbReference type="InterPro" id="IPR036457">
    <property type="entry name" value="PPM-type-like_dom_sf"/>
</dbReference>
<dbReference type="RefSeq" id="WP_034773532.1">
    <property type="nucleotide sequence ID" value="NZ_CCRF01000103.1"/>
</dbReference>
<dbReference type="SMART" id="SM00331">
    <property type="entry name" value="PP2C_SIG"/>
    <property type="match status" value="1"/>
</dbReference>
<accession>A0A090J5Q5</accession>
<dbReference type="EMBL" id="CCRF01000103">
    <property type="protein sequence ID" value="CEE03250.1"/>
    <property type="molecule type" value="Genomic_DNA"/>
</dbReference>
<dbReference type="CDD" id="cd00143">
    <property type="entry name" value="PP2Cc"/>
    <property type="match status" value="1"/>
</dbReference>
<dbReference type="Proteomes" id="UP000040576">
    <property type="component" value="Unassembled WGS sequence"/>
</dbReference>
<name>A0A090J5Q5_9BACI</name>
<sequence length="255" mass="28758">MEVLTAACTDIGIRKKSNQDSYLLKVAETYLGKVVLAVICDGMGGLSKGEVASASVINAFSDWFEKELPGQLEQLNMGDIQYRWERMIREQNHRIAEYGRKEQVKLGTTATALLLIDTKALLIGHVGDSRVYRINDGIEQMTEDQTLIFRDIKWGIITPEQAKTDPRRHVLLQCIGASRLVEPVFISGVPRTGELFMLCSDGFRHMVTEQEIYQAFAPEVLTDEAEMERRAKALVELNKTRNETDNITVLLVKIL</sequence>
<dbReference type="Gene3D" id="3.60.40.10">
    <property type="entry name" value="PPM-type phosphatase domain"/>
    <property type="match status" value="1"/>
</dbReference>
<proteinExistence type="predicted"/>
<dbReference type="Pfam" id="PF13672">
    <property type="entry name" value="PP2C_2"/>
    <property type="match status" value="1"/>
</dbReference>
<protein>
    <recommendedName>
        <fullName evidence="1">PPM-type phosphatase domain-containing protein</fullName>
    </recommendedName>
</protein>
<evidence type="ECO:0000313" key="3">
    <source>
        <dbReference type="Proteomes" id="UP000040576"/>
    </source>
</evidence>
<dbReference type="AlphaFoldDB" id="A0A090J5Q5"/>
<dbReference type="PROSITE" id="PS51746">
    <property type="entry name" value="PPM_2"/>
    <property type="match status" value="1"/>
</dbReference>
<organism evidence="2 3">
    <name type="scientific">Caldibacillus thermoamylovorans</name>
    <dbReference type="NCBI Taxonomy" id="35841"/>
    <lineage>
        <taxon>Bacteria</taxon>
        <taxon>Bacillati</taxon>
        <taxon>Bacillota</taxon>
        <taxon>Bacilli</taxon>
        <taxon>Bacillales</taxon>
        <taxon>Bacillaceae</taxon>
        <taxon>Caldibacillus</taxon>
    </lineage>
</organism>
<keyword evidence="3" id="KW-1185">Reference proteome</keyword>
<dbReference type="SMART" id="SM00332">
    <property type="entry name" value="PP2Cc"/>
    <property type="match status" value="1"/>
</dbReference>
<feature type="domain" description="PPM-type phosphatase" evidence="1">
    <location>
        <begin position="4"/>
        <end position="254"/>
    </location>
</feature>
<reference evidence="2 3" key="1">
    <citation type="submission" date="2014-07" db="EMBL/GenBank/DDBJ databases">
        <authorList>
            <person name="Wibberg Daniel"/>
        </authorList>
    </citation>
    <scope>NUCLEOTIDE SEQUENCE [LARGE SCALE GENOMIC DNA]</scope>
</reference>
<evidence type="ECO:0000259" key="1">
    <source>
        <dbReference type="PROSITE" id="PS51746"/>
    </source>
</evidence>
<dbReference type="InterPro" id="IPR001932">
    <property type="entry name" value="PPM-type_phosphatase-like_dom"/>
</dbReference>
<gene>
    <name evidence="2" type="ORF">BT1A1_3469</name>
</gene>
<evidence type="ECO:0000313" key="2">
    <source>
        <dbReference type="EMBL" id="CEE03250.1"/>
    </source>
</evidence>